<dbReference type="EMBL" id="MU001639">
    <property type="protein sequence ID" value="KAF2480466.1"/>
    <property type="molecule type" value="Genomic_DNA"/>
</dbReference>
<evidence type="ECO:0000313" key="1">
    <source>
        <dbReference type="EMBL" id="KAF2480466.1"/>
    </source>
</evidence>
<dbReference type="AlphaFoldDB" id="A0A6A6PKY3"/>
<sequence length="382" mass="42574">MATSSLSKVIKQKAKQGDWATKKLTAMKEETLQLAAGAIGDSAAHAGSRYSPSIYPTAVCSNANASRQQAPFGLLDLPPEIWSKICKLATECDCPVLLRRGKNGGKKGPVVVRQPGITRVCRRVREECLPHFYAANEFGYVGRLAHYDFAKGTPESLAPKLNALFVVDLPALLHWSRQTKVHVKYLTKTEARWALRSESNVVNTEGQESMAEMLKSAAQWLRHEPEWGKKPLGLLDLPPEIWSKICKLAVECDHLVLLKPGKYRPIIVREPAITHACRPVRQECLPHFYRVNTFGYMAGFGMAGDVEDGVLSLVEKLNAVFGLGVWDIRKWRMEKGVEPEWTSVADLAQTLQSEVDALDEQKQESLVTALKWAIENLCDNGW</sequence>
<dbReference type="InterPro" id="IPR038883">
    <property type="entry name" value="AN11006-like"/>
</dbReference>
<dbReference type="GeneID" id="54478506"/>
<organism evidence="1 2">
    <name type="scientific">Neohortaea acidophila</name>
    <dbReference type="NCBI Taxonomy" id="245834"/>
    <lineage>
        <taxon>Eukaryota</taxon>
        <taxon>Fungi</taxon>
        <taxon>Dikarya</taxon>
        <taxon>Ascomycota</taxon>
        <taxon>Pezizomycotina</taxon>
        <taxon>Dothideomycetes</taxon>
        <taxon>Dothideomycetidae</taxon>
        <taxon>Mycosphaerellales</taxon>
        <taxon>Teratosphaeriaceae</taxon>
        <taxon>Neohortaea</taxon>
    </lineage>
</organism>
<keyword evidence="2" id="KW-1185">Reference proteome</keyword>
<evidence type="ECO:0000313" key="2">
    <source>
        <dbReference type="Proteomes" id="UP000799767"/>
    </source>
</evidence>
<gene>
    <name evidence="1" type="ORF">BDY17DRAFT_326367</name>
</gene>
<name>A0A6A6PKY3_9PEZI</name>
<dbReference type="PANTHER" id="PTHR42085">
    <property type="entry name" value="F-BOX DOMAIN-CONTAINING PROTEIN"/>
    <property type="match status" value="1"/>
</dbReference>
<accession>A0A6A6PKY3</accession>
<dbReference type="Proteomes" id="UP000799767">
    <property type="component" value="Unassembled WGS sequence"/>
</dbReference>
<evidence type="ECO:0008006" key="3">
    <source>
        <dbReference type="Google" id="ProtNLM"/>
    </source>
</evidence>
<protein>
    <recommendedName>
        <fullName evidence="3">F-box domain-containing protein</fullName>
    </recommendedName>
</protein>
<dbReference type="OrthoDB" id="3646601at2759"/>
<proteinExistence type="predicted"/>
<dbReference type="PANTHER" id="PTHR42085:SF2">
    <property type="entry name" value="F-BOX DOMAIN-CONTAINING PROTEIN"/>
    <property type="match status" value="1"/>
</dbReference>
<reference evidence="1" key="1">
    <citation type="journal article" date="2020" name="Stud. Mycol.">
        <title>101 Dothideomycetes genomes: a test case for predicting lifestyles and emergence of pathogens.</title>
        <authorList>
            <person name="Haridas S."/>
            <person name="Albert R."/>
            <person name="Binder M."/>
            <person name="Bloem J."/>
            <person name="Labutti K."/>
            <person name="Salamov A."/>
            <person name="Andreopoulos B."/>
            <person name="Baker S."/>
            <person name="Barry K."/>
            <person name="Bills G."/>
            <person name="Bluhm B."/>
            <person name="Cannon C."/>
            <person name="Castanera R."/>
            <person name="Culley D."/>
            <person name="Daum C."/>
            <person name="Ezra D."/>
            <person name="Gonzalez J."/>
            <person name="Henrissat B."/>
            <person name="Kuo A."/>
            <person name="Liang C."/>
            <person name="Lipzen A."/>
            <person name="Lutzoni F."/>
            <person name="Magnuson J."/>
            <person name="Mondo S."/>
            <person name="Nolan M."/>
            <person name="Ohm R."/>
            <person name="Pangilinan J."/>
            <person name="Park H.-J."/>
            <person name="Ramirez L."/>
            <person name="Alfaro M."/>
            <person name="Sun H."/>
            <person name="Tritt A."/>
            <person name="Yoshinaga Y."/>
            <person name="Zwiers L.-H."/>
            <person name="Turgeon B."/>
            <person name="Goodwin S."/>
            <person name="Spatafora J."/>
            <person name="Crous P."/>
            <person name="Grigoriev I."/>
        </authorList>
    </citation>
    <scope>NUCLEOTIDE SEQUENCE</scope>
    <source>
        <strain evidence="1">CBS 113389</strain>
    </source>
</reference>
<dbReference type="RefSeq" id="XP_033587036.1">
    <property type="nucleotide sequence ID" value="XM_033737504.1"/>
</dbReference>